<evidence type="ECO:0000313" key="3">
    <source>
        <dbReference type="Proteomes" id="UP000268014"/>
    </source>
</evidence>
<feature type="domain" description="Reverse transcriptase" evidence="1">
    <location>
        <begin position="1"/>
        <end position="137"/>
    </location>
</feature>
<protein>
    <submittedName>
        <fullName evidence="4">Reverse transcriptase domain-containing protein</fullName>
    </submittedName>
</protein>
<dbReference type="Proteomes" id="UP000268014">
    <property type="component" value="Unassembled WGS sequence"/>
</dbReference>
<dbReference type="PROSITE" id="PS50878">
    <property type="entry name" value="RT_POL"/>
    <property type="match status" value="1"/>
</dbReference>
<reference evidence="4" key="1">
    <citation type="submission" date="2017-02" db="UniProtKB">
        <authorList>
            <consortium name="WormBaseParasite"/>
        </authorList>
    </citation>
    <scope>IDENTIFICATION</scope>
</reference>
<evidence type="ECO:0000313" key="2">
    <source>
        <dbReference type="EMBL" id="VDO28098.1"/>
    </source>
</evidence>
<proteinExistence type="predicted"/>
<gene>
    <name evidence="2" type="ORF">HPLM_LOCUS6139</name>
</gene>
<dbReference type="PANTHER" id="PTHR21301:SF10">
    <property type="entry name" value="REVERSE TRANSCRIPTASE DOMAIN-CONTAINING PROTEIN"/>
    <property type="match status" value="1"/>
</dbReference>
<organism evidence="4">
    <name type="scientific">Haemonchus placei</name>
    <name type="common">Barber's pole worm</name>
    <dbReference type="NCBI Taxonomy" id="6290"/>
    <lineage>
        <taxon>Eukaryota</taxon>
        <taxon>Metazoa</taxon>
        <taxon>Ecdysozoa</taxon>
        <taxon>Nematoda</taxon>
        <taxon>Chromadorea</taxon>
        <taxon>Rhabditida</taxon>
        <taxon>Rhabditina</taxon>
        <taxon>Rhabditomorpha</taxon>
        <taxon>Strongyloidea</taxon>
        <taxon>Trichostrongylidae</taxon>
        <taxon>Haemonchus</taxon>
    </lineage>
</organism>
<name>A0A0N4W7M8_HAEPC</name>
<sequence>MLLNKLSSASLHEECVMESFDVTPLYTNVSNEAALEAIYELLCEHEPDLHPHGFTVTQVMTTLAECLGCSVFRWSGEYYKLRGLAMGQRLAPVLAIALMSKIEKQFWVVAQSYNIVTLTTALSYVRLRKNWTFVTMS</sequence>
<dbReference type="WBParaSite" id="HPLM_0000614701-mRNA-1">
    <property type="protein sequence ID" value="HPLM_0000614701-mRNA-1"/>
    <property type="gene ID" value="HPLM_0000614701"/>
</dbReference>
<dbReference type="InterPro" id="IPR000477">
    <property type="entry name" value="RT_dom"/>
</dbReference>
<keyword evidence="3" id="KW-1185">Reference proteome</keyword>
<dbReference type="OrthoDB" id="5862033at2759"/>
<dbReference type="AlphaFoldDB" id="A0A0N4W7M8"/>
<accession>A0A0N4W7M8</accession>
<dbReference type="OMA" id="HEECVME"/>
<evidence type="ECO:0000313" key="4">
    <source>
        <dbReference type="WBParaSite" id="HPLM_0000614701-mRNA-1"/>
    </source>
</evidence>
<evidence type="ECO:0000259" key="1">
    <source>
        <dbReference type="PROSITE" id="PS50878"/>
    </source>
</evidence>
<dbReference type="EMBL" id="UZAF01016444">
    <property type="protein sequence ID" value="VDO28098.1"/>
    <property type="molecule type" value="Genomic_DNA"/>
</dbReference>
<dbReference type="PANTHER" id="PTHR21301">
    <property type="entry name" value="REVERSE TRANSCRIPTASE"/>
    <property type="match status" value="1"/>
</dbReference>
<reference evidence="2 3" key="2">
    <citation type="submission" date="2018-11" db="EMBL/GenBank/DDBJ databases">
        <authorList>
            <consortium name="Pathogen Informatics"/>
        </authorList>
    </citation>
    <scope>NUCLEOTIDE SEQUENCE [LARGE SCALE GENOMIC DNA]</scope>
    <source>
        <strain evidence="2 3">MHpl1</strain>
    </source>
</reference>